<feature type="domain" description="DUF202" evidence="8">
    <location>
        <begin position="21"/>
        <end position="142"/>
    </location>
</feature>
<evidence type="ECO:0000256" key="2">
    <source>
        <dbReference type="ARBA" id="ARBA00022475"/>
    </source>
</evidence>
<comment type="subcellular location">
    <subcellularLocation>
        <location evidence="1">Cell membrane</location>
        <topology evidence="1">Multi-pass membrane protein</topology>
    </subcellularLocation>
</comment>
<dbReference type="InterPro" id="IPR052053">
    <property type="entry name" value="IM_YidH-like"/>
</dbReference>
<keyword evidence="4 7" id="KW-1133">Transmembrane helix</keyword>
<keyword evidence="5 7" id="KW-0472">Membrane</keyword>
<proteinExistence type="predicted"/>
<feature type="transmembrane region" description="Helical" evidence="7">
    <location>
        <begin position="30"/>
        <end position="52"/>
    </location>
</feature>
<feature type="region of interest" description="Disordered" evidence="6">
    <location>
        <begin position="68"/>
        <end position="90"/>
    </location>
</feature>
<dbReference type="AlphaFoldDB" id="A0A443HVL6"/>
<feature type="compositionally biased region" description="Polar residues" evidence="6">
    <location>
        <begin position="72"/>
        <end position="90"/>
    </location>
</feature>
<dbReference type="PANTHER" id="PTHR34187:SF2">
    <property type="entry name" value="DUF202 DOMAIN-CONTAINING PROTEIN"/>
    <property type="match status" value="1"/>
</dbReference>
<evidence type="ECO:0000256" key="7">
    <source>
        <dbReference type="SAM" id="Phobius"/>
    </source>
</evidence>
<evidence type="ECO:0000256" key="3">
    <source>
        <dbReference type="ARBA" id="ARBA00022692"/>
    </source>
</evidence>
<evidence type="ECO:0000256" key="6">
    <source>
        <dbReference type="SAM" id="MobiDB-lite"/>
    </source>
</evidence>
<keyword evidence="10" id="KW-1185">Reference proteome</keyword>
<sequence>MLSFIRRLLPKPIANSGSELRDHLANERTFLSWTRMGLAFAAMALALGRLSLIDRMVNERWGGKGGGGTIIKDNNSTNPSDHNGTLLSSTSDRNKAKAKAAAGIPISDSPGTGADLVASRVCQGISIWCFGYGLYRYVAVQNHLMRGVFVPGIWGPILITGGSLGVFATVMHFDWRRSVSDSGPLAVSSIGIGKGEKRE</sequence>
<dbReference type="GO" id="GO:0005886">
    <property type="term" value="C:plasma membrane"/>
    <property type="evidence" value="ECO:0007669"/>
    <property type="project" value="UniProtKB-SubCell"/>
</dbReference>
<dbReference type="InterPro" id="IPR003807">
    <property type="entry name" value="DUF202"/>
</dbReference>
<reference evidence="9 10" key="1">
    <citation type="journal article" date="2018" name="Front. Microbiol.">
        <title>Genomic and genetic insights into a cosmopolitan fungus, Paecilomyces variotii (Eurotiales).</title>
        <authorList>
            <person name="Urquhart A.S."/>
            <person name="Mondo S.J."/>
            <person name="Makela M.R."/>
            <person name="Hane J.K."/>
            <person name="Wiebenga A."/>
            <person name="He G."/>
            <person name="Mihaltcheva S."/>
            <person name="Pangilinan J."/>
            <person name="Lipzen A."/>
            <person name="Barry K."/>
            <person name="de Vries R.P."/>
            <person name="Grigoriev I.V."/>
            <person name="Idnurm A."/>
        </authorList>
    </citation>
    <scope>NUCLEOTIDE SEQUENCE [LARGE SCALE GENOMIC DNA]</scope>
    <source>
        <strain evidence="9 10">CBS 101075</strain>
    </source>
</reference>
<evidence type="ECO:0000256" key="5">
    <source>
        <dbReference type="ARBA" id="ARBA00023136"/>
    </source>
</evidence>
<gene>
    <name evidence="9" type="ORF">C8Q69DRAFT_467812</name>
</gene>
<evidence type="ECO:0000313" key="10">
    <source>
        <dbReference type="Proteomes" id="UP000283841"/>
    </source>
</evidence>
<feature type="transmembrane region" description="Helical" evidence="7">
    <location>
        <begin position="153"/>
        <end position="173"/>
    </location>
</feature>
<dbReference type="PANTHER" id="PTHR34187">
    <property type="entry name" value="FGR18P"/>
    <property type="match status" value="1"/>
</dbReference>
<evidence type="ECO:0000256" key="4">
    <source>
        <dbReference type="ARBA" id="ARBA00022989"/>
    </source>
</evidence>
<keyword evidence="3 7" id="KW-0812">Transmembrane</keyword>
<organism evidence="9 10">
    <name type="scientific">Byssochlamys spectabilis</name>
    <name type="common">Paecilomyces variotii</name>
    <dbReference type="NCBI Taxonomy" id="264951"/>
    <lineage>
        <taxon>Eukaryota</taxon>
        <taxon>Fungi</taxon>
        <taxon>Dikarya</taxon>
        <taxon>Ascomycota</taxon>
        <taxon>Pezizomycotina</taxon>
        <taxon>Eurotiomycetes</taxon>
        <taxon>Eurotiomycetidae</taxon>
        <taxon>Eurotiales</taxon>
        <taxon>Thermoascaceae</taxon>
        <taxon>Paecilomyces</taxon>
    </lineage>
</organism>
<name>A0A443HVL6_BYSSP</name>
<evidence type="ECO:0000313" key="9">
    <source>
        <dbReference type="EMBL" id="RWQ95872.1"/>
    </source>
</evidence>
<dbReference type="RefSeq" id="XP_028485517.1">
    <property type="nucleotide sequence ID" value="XM_028630650.1"/>
</dbReference>
<dbReference type="Proteomes" id="UP000283841">
    <property type="component" value="Unassembled WGS sequence"/>
</dbReference>
<protein>
    <recommendedName>
        <fullName evidence="8">DUF202 domain-containing protein</fullName>
    </recommendedName>
</protein>
<evidence type="ECO:0000256" key="1">
    <source>
        <dbReference type="ARBA" id="ARBA00004651"/>
    </source>
</evidence>
<keyword evidence="2" id="KW-1003">Cell membrane</keyword>
<dbReference type="VEuPathDB" id="FungiDB:C8Q69DRAFT_467812"/>
<evidence type="ECO:0000259" key="8">
    <source>
        <dbReference type="Pfam" id="PF02656"/>
    </source>
</evidence>
<accession>A0A443HVL6</accession>
<comment type="caution">
    <text evidence="9">The sequence shown here is derived from an EMBL/GenBank/DDBJ whole genome shotgun (WGS) entry which is preliminary data.</text>
</comment>
<dbReference type="GeneID" id="39599927"/>
<dbReference type="Pfam" id="PF02656">
    <property type="entry name" value="DUF202"/>
    <property type="match status" value="1"/>
</dbReference>
<dbReference type="EMBL" id="RCNU01000005">
    <property type="protein sequence ID" value="RWQ95872.1"/>
    <property type="molecule type" value="Genomic_DNA"/>
</dbReference>